<accession>A0ABZ0AYU1</accession>
<reference evidence="1 2" key="1">
    <citation type="submission" date="2023-08" db="EMBL/GenBank/DDBJ databases">
        <title>Rhodoferax potami sp. nov. and Rhodoferax mekongensis sp. nov., isolated from the Mekong River in Thailand.</title>
        <authorList>
            <person name="Kitikhun S."/>
            <person name="Charoenyingcharoen P."/>
            <person name="Siriarchawattana P."/>
            <person name="Likhitrattanapisal S."/>
            <person name="Nilsakha T."/>
            <person name="Chanpet A."/>
            <person name="Rattanawaree P."/>
            <person name="Ingsriswang S."/>
        </authorList>
    </citation>
    <scope>NUCLEOTIDE SEQUENCE [LARGE SCALE GENOMIC DNA]</scope>
    <source>
        <strain evidence="1 2">TBRC 17307</strain>
    </source>
</reference>
<proteinExistence type="predicted"/>
<dbReference type="EMBL" id="CP132507">
    <property type="protein sequence ID" value="WNO04645.1"/>
    <property type="molecule type" value="Genomic_DNA"/>
</dbReference>
<dbReference type="RefSeq" id="WP_313867477.1">
    <property type="nucleotide sequence ID" value="NZ_CP132507.1"/>
</dbReference>
<evidence type="ECO:0000313" key="1">
    <source>
        <dbReference type="EMBL" id="WNO04645.1"/>
    </source>
</evidence>
<organism evidence="1 2">
    <name type="scientific">Rhodoferax mekongensis</name>
    <dbReference type="NCBI Taxonomy" id="3068341"/>
    <lineage>
        <taxon>Bacteria</taxon>
        <taxon>Pseudomonadati</taxon>
        <taxon>Pseudomonadota</taxon>
        <taxon>Betaproteobacteria</taxon>
        <taxon>Burkholderiales</taxon>
        <taxon>Comamonadaceae</taxon>
        <taxon>Rhodoferax</taxon>
    </lineage>
</organism>
<evidence type="ECO:0000313" key="2">
    <source>
        <dbReference type="Proteomes" id="UP001302257"/>
    </source>
</evidence>
<gene>
    <name evidence="1" type="ORF">RAN89_17405</name>
</gene>
<protein>
    <submittedName>
        <fullName evidence="1">Uncharacterized protein</fullName>
    </submittedName>
</protein>
<name>A0ABZ0AYU1_9BURK</name>
<dbReference type="Gene3D" id="1.10.490.10">
    <property type="entry name" value="Globins"/>
    <property type="match status" value="1"/>
</dbReference>
<dbReference type="Proteomes" id="UP001302257">
    <property type="component" value="Chromosome"/>
</dbReference>
<dbReference type="InterPro" id="IPR012292">
    <property type="entry name" value="Globin/Proto"/>
</dbReference>
<sequence>MPEDSIEVIQSGWRRSKGVGAVLGAVFYRNLLSINAQLRPIITSGMQAQHDLLLNDLLDDVVDALNDQARLKAVLTKLRGMFWFGNNSERPFEDIGSAILMTLEQVLADDFTYQMGTARRAVEERLRELKKTGEWVG</sequence>
<dbReference type="InterPro" id="IPR009050">
    <property type="entry name" value="Globin-like_sf"/>
</dbReference>
<dbReference type="SUPFAM" id="SSF46458">
    <property type="entry name" value="Globin-like"/>
    <property type="match status" value="1"/>
</dbReference>
<keyword evidence="2" id="KW-1185">Reference proteome</keyword>